<evidence type="ECO:0000256" key="1">
    <source>
        <dbReference type="SAM" id="SignalP"/>
    </source>
</evidence>
<feature type="signal peptide" evidence="1">
    <location>
        <begin position="1"/>
        <end position="27"/>
    </location>
</feature>
<dbReference type="AlphaFoldDB" id="A0A1W1Y158"/>
<organism evidence="2 3">
    <name type="scientific">Andreprevotia lacus DSM 23236</name>
    <dbReference type="NCBI Taxonomy" id="1121001"/>
    <lineage>
        <taxon>Bacteria</taxon>
        <taxon>Pseudomonadati</taxon>
        <taxon>Pseudomonadota</taxon>
        <taxon>Betaproteobacteria</taxon>
        <taxon>Neisseriales</taxon>
        <taxon>Chitinibacteraceae</taxon>
        <taxon>Andreprevotia</taxon>
    </lineage>
</organism>
<dbReference type="Proteomes" id="UP000192761">
    <property type="component" value="Unassembled WGS sequence"/>
</dbReference>
<evidence type="ECO:0000313" key="2">
    <source>
        <dbReference type="EMBL" id="SMC29854.1"/>
    </source>
</evidence>
<name>A0A1W1Y158_9NEIS</name>
<dbReference type="STRING" id="1121001.SAMN02745857_04195"/>
<protein>
    <recommendedName>
        <fullName evidence="4">Lysozyme inhibitor LprI N-terminal domain-containing protein</fullName>
    </recommendedName>
</protein>
<dbReference type="EMBL" id="FWXD01000047">
    <property type="protein sequence ID" value="SMC29854.1"/>
    <property type="molecule type" value="Genomic_DNA"/>
</dbReference>
<evidence type="ECO:0008006" key="4">
    <source>
        <dbReference type="Google" id="ProtNLM"/>
    </source>
</evidence>
<feature type="chain" id="PRO_5013184526" description="Lysozyme inhibitor LprI N-terminal domain-containing protein" evidence="1">
    <location>
        <begin position="28"/>
        <end position="168"/>
    </location>
</feature>
<gene>
    <name evidence="2" type="ORF">SAMN02745857_04195</name>
</gene>
<proteinExistence type="predicted"/>
<reference evidence="2 3" key="1">
    <citation type="submission" date="2017-04" db="EMBL/GenBank/DDBJ databases">
        <authorList>
            <person name="Afonso C.L."/>
            <person name="Miller P.J."/>
            <person name="Scott M.A."/>
            <person name="Spackman E."/>
            <person name="Goraichik I."/>
            <person name="Dimitrov K.M."/>
            <person name="Suarez D.L."/>
            <person name="Swayne D.E."/>
        </authorList>
    </citation>
    <scope>NUCLEOTIDE SEQUENCE [LARGE SCALE GENOMIC DNA]</scope>
    <source>
        <strain evidence="2 3">DSM 23236</strain>
    </source>
</reference>
<keyword evidence="3" id="KW-1185">Reference proteome</keyword>
<keyword evidence="1" id="KW-0732">Signal</keyword>
<sequence length="168" mass="18779">MIDLRLPPFAGLLIAGVIATLAMPVHAALDPAYVDRLGKVYTGIQQVAFERKSCQELAPASAKATDSAYADWKKSHRAFLGEFDARFERYLRSLPDAGKPAKYQQYRKIMAGKFAEQGLAWRAQMAHLSKPELQTRCEQFPRALQGVLDPQQKYASEIATLRSQAPLR</sequence>
<evidence type="ECO:0000313" key="3">
    <source>
        <dbReference type="Proteomes" id="UP000192761"/>
    </source>
</evidence>
<accession>A0A1W1Y158</accession>